<dbReference type="InterPro" id="IPR017850">
    <property type="entry name" value="Alkaline_phosphatase_core_sf"/>
</dbReference>
<reference evidence="2" key="1">
    <citation type="journal article" date="2013" name="Genetics">
        <title>The draft genome and transcriptome of Panagrellus redivivus are shaped by the harsh demands of a free-living lifestyle.</title>
        <authorList>
            <person name="Srinivasan J."/>
            <person name="Dillman A.R."/>
            <person name="Macchietto M.G."/>
            <person name="Heikkinen L."/>
            <person name="Lakso M."/>
            <person name="Fracchia K.M."/>
            <person name="Antoshechkin I."/>
            <person name="Mortazavi A."/>
            <person name="Wong G."/>
            <person name="Sternberg P.W."/>
        </authorList>
    </citation>
    <scope>NUCLEOTIDE SEQUENCE [LARGE SCALE GENOMIC DNA]</scope>
    <source>
        <strain evidence="2">MT8872</strain>
    </source>
</reference>
<name>A0A7E4VEC5_PANRE</name>
<dbReference type="GO" id="GO:0005615">
    <property type="term" value="C:extracellular space"/>
    <property type="evidence" value="ECO:0007669"/>
    <property type="project" value="TreeGrafter"/>
</dbReference>
<organism evidence="2 3">
    <name type="scientific">Panagrellus redivivus</name>
    <name type="common">Microworm</name>
    <dbReference type="NCBI Taxonomy" id="6233"/>
    <lineage>
        <taxon>Eukaryota</taxon>
        <taxon>Metazoa</taxon>
        <taxon>Ecdysozoa</taxon>
        <taxon>Nematoda</taxon>
        <taxon>Chromadorea</taxon>
        <taxon>Rhabditida</taxon>
        <taxon>Tylenchina</taxon>
        <taxon>Panagrolaimomorpha</taxon>
        <taxon>Panagrolaimoidea</taxon>
        <taxon>Panagrolaimidae</taxon>
        <taxon>Panagrellus</taxon>
    </lineage>
</organism>
<accession>A0A7E4VEC5</accession>
<evidence type="ECO:0000256" key="1">
    <source>
        <dbReference type="SAM" id="Phobius"/>
    </source>
</evidence>
<dbReference type="WBParaSite" id="Pan_g19458.t1">
    <property type="protein sequence ID" value="Pan_g19458.t1"/>
    <property type="gene ID" value="Pan_g19458"/>
</dbReference>
<feature type="transmembrane region" description="Helical" evidence="1">
    <location>
        <begin position="20"/>
        <end position="38"/>
    </location>
</feature>
<reference evidence="3" key="2">
    <citation type="submission" date="2020-10" db="UniProtKB">
        <authorList>
            <consortium name="WormBaseParasite"/>
        </authorList>
    </citation>
    <scope>IDENTIFICATION</scope>
</reference>
<keyword evidence="1" id="KW-0472">Membrane</keyword>
<evidence type="ECO:0000313" key="3">
    <source>
        <dbReference type="WBParaSite" id="Pan_g19458.t1"/>
    </source>
</evidence>
<dbReference type="Gene3D" id="3.40.720.10">
    <property type="entry name" value="Alkaline Phosphatase, subunit A"/>
    <property type="match status" value="1"/>
</dbReference>
<dbReference type="Proteomes" id="UP000492821">
    <property type="component" value="Unassembled WGS sequence"/>
</dbReference>
<dbReference type="AlphaFoldDB" id="A0A7E4VEC5"/>
<evidence type="ECO:0000313" key="2">
    <source>
        <dbReference type="Proteomes" id="UP000492821"/>
    </source>
</evidence>
<dbReference type="FunFam" id="3.40.720.10:FF:000017">
    <property type="entry name" value="Predicted protein"/>
    <property type="match status" value="1"/>
</dbReference>
<dbReference type="InterPro" id="IPR004245">
    <property type="entry name" value="DUF229"/>
</dbReference>
<proteinExistence type="predicted"/>
<keyword evidence="2" id="KW-1185">Reference proteome</keyword>
<keyword evidence="1" id="KW-1133">Transmembrane helix</keyword>
<dbReference type="PANTHER" id="PTHR10974:SF35">
    <property type="entry name" value="SULFATASE DOMAIN-CONTAINING PROTEIN"/>
    <property type="match status" value="1"/>
</dbReference>
<protein>
    <submittedName>
        <fullName evidence="3">Sulfatase domain-containing protein</fullName>
    </submittedName>
</protein>
<dbReference type="Pfam" id="PF02995">
    <property type="entry name" value="DUF229"/>
    <property type="match status" value="1"/>
</dbReference>
<dbReference type="CDD" id="cd16021">
    <property type="entry name" value="ALP_like"/>
    <property type="match status" value="1"/>
</dbReference>
<sequence>MHIIRLWFGLLRNLVVRNRITVLILLGVVCFFALRPLWQTRQVPTEYLEILKKIQSIKTTKSTQCKVPQLNPFDPSILSYYSKPAPLQCKQFQPNVTHVDGDGFLRINSDYVKSHSCQYRYFTRKEGTDDENLDYGNWIAMEGTSVKLEKEFVEVECKTGMLGAAYRYQWFHVIPKVVNVAKKKIATESTEHPSVIMIGLDSMSRGNFVRQLPKTHKLLDKLNFTEMRGHVKVMDNTFGNWMAILTGKASTSTREFPTELPDEWHLWFDDWDLAWRHFAAANYSTFFAEDRPDIGTFNYFGYLNGFKYAPTDHYFRPYWLSCFWSMTFRRSTTGCYDAKSLHGIQLDYLERYLKSYANQRKFAWWWSQDLSHDHLNLIGVADSDLAAFIDRNYEAHFKDAIVIVFSDHGHRYASIRETVIGRLEARLPYLAIHLPEKWSNVYPHLKTNLEANSKLMTTQYDMHETLLHLASGKFDTETDTKEPKHGNRAFSLLQKVDKYRNCYDSHVPEDYCPCFEEIKIGPTEAMKPAVVLADYANGLLEKFNRKEMASEPGSAKYECAKLEIEKVSFASIRLPPPKLIADPQVQNSVAGNIQLSYRIAFTAKSPSNASIEGVVLRNLDDNGGSGVWTATGELERNNRYGNTSHCVADRILKKICHCLERV</sequence>
<keyword evidence="1" id="KW-0812">Transmembrane</keyword>
<dbReference type="PANTHER" id="PTHR10974">
    <property type="entry name" value="FI08016P-RELATED"/>
    <property type="match status" value="1"/>
</dbReference>
<dbReference type="SUPFAM" id="SSF53649">
    <property type="entry name" value="Alkaline phosphatase-like"/>
    <property type="match status" value="1"/>
</dbReference>